<feature type="binding site" evidence="9">
    <location>
        <position position="226"/>
    </location>
    <ligand>
        <name>CTP</name>
        <dbReference type="ChEBI" id="CHEBI:37563"/>
        <note>allosteric inhibitor</note>
    </ligand>
</feature>
<dbReference type="InterPro" id="IPR017456">
    <property type="entry name" value="CTP_synthase_N"/>
</dbReference>
<feature type="binding site" evidence="9">
    <location>
        <position position="73"/>
    </location>
    <ligand>
        <name>ATP</name>
        <dbReference type="ChEBI" id="CHEBI:30616"/>
    </ligand>
</feature>
<dbReference type="NCBIfam" id="TIGR00337">
    <property type="entry name" value="PyrG"/>
    <property type="match status" value="1"/>
</dbReference>
<feature type="binding site" evidence="9">
    <location>
        <position position="56"/>
    </location>
    <ligand>
        <name>L-glutamine</name>
        <dbReference type="ChEBI" id="CHEBI:58359"/>
    </ligand>
</feature>
<feature type="active site" evidence="9">
    <location>
        <position position="509"/>
    </location>
</feature>
<dbReference type="InterPro" id="IPR029062">
    <property type="entry name" value="Class_I_gatase-like"/>
</dbReference>
<feature type="active site" description="Nucleophile; for glutamine hydrolysis" evidence="9">
    <location>
        <position position="384"/>
    </location>
</feature>
<dbReference type="InterPro" id="IPR004468">
    <property type="entry name" value="CTP_synthase"/>
</dbReference>
<dbReference type="SUPFAM" id="SSF52540">
    <property type="entry name" value="P-loop containing nucleoside triphosphate hydrolases"/>
    <property type="match status" value="1"/>
</dbReference>
<dbReference type="Gene3D" id="3.40.50.880">
    <property type="match status" value="1"/>
</dbReference>
<evidence type="ECO:0000256" key="7">
    <source>
        <dbReference type="ARBA" id="ARBA00022975"/>
    </source>
</evidence>
<dbReference type="PANTHER" id="PTHR11550:SF0">
    <property type="entry name" value="CTP SYNTHASE-RELATED"/>
    <property type="match status" value="1"/>
</dbReference>
<dbReference type="HAMAP" id="MF_01227">
    <property type="entry name" value="PyrG"/>
    <property type="match status" value="1"/>
</dbReference>
<feature type="domain" description="CTP synthase N-terminal" evidence="11">
    <location>
        <begin position="5"/>
        <end position="268"/>
    </location>
</feature>
<evidence type="ECO:0000313" key="12">
    <source>
        <dbReference type="EMBL" id="MCV9385555.1"/>
    </source>
</evidence>
<name>A0ABT3CPC3_9BACT</name>
<dbReference type="NCBIfam" id="NF003792">
    <property type="entry name" value="PRK05380.1"/>
    <property type="match status" value="1"/>
</dbReference>
<dbReference type="InterPro" id="IPR017926">
    <property type="entry name" value="GATASE"/>
</dbReference>
<feature type="binding site" evidence="9">
    <location>
        <position position="15"/>
    </location>
    <ligand>
        <name>CTP</name>
        <dbReference type="ChEBI" id="CHEBI:37563"/>
        <note>allosteric inhibitor</note>
    </ligand>
</feature>
<comment type="miscellaneous">
    <text evidence="9">CTPSs have evolved a hybrid strategy for distinguishing between UTP and CTP. The overlapping regions of the product feedback inhibitory and substrate sites recognize a common feature in both compounds, the triphosphate moiety. To differentiate isosteric substrate and product pyrimidine rings, an additional pocket far from the expected kinase/ligase catalytic site, specifically recognizes the cytosine and ribose portions of the product inhibitor.</text>
</comment>
<feature type="binding site" evidence="9">
    <location>
        <begin position="242"/>
        <end position="244"/>
    </location>
    <ligand>
        <name>ATP</name>
        <dbReference type="ChEBI" id="CHEBI:30616"/>
    </ligand>
</feature>
<feature type="binding site" evidence="9">
    <location>
        <position position="464"/>
    </location>
    <ligand>
        <name>L-glutamine</name>
        <dbReference type="ChEBI" id="CHEBI:58359"/>
    </ligand>
</feature>
<dbReference type="Pfam" id="PF06418">
    <property type="entry name" value="CTP_synth_N"/>
    <property type="match status" value="1"/>
</dbReference>
<dbReference type="InterPro" id="IPR033828">
    <property type="entry name" value="GATase1_CTP_Synthase"/>
</dbReference>
<dbReference type="CDD" id="cd01746">
    <property type="entry name" value="GATase1_CTP_Synthase"/>
    <property type="match status" value="1"/>
</dbReference>
<evidence type="ECO:0000256" key="8">
    <source>
        <dbReference type="ARBA" id="ARBA00047781"/>
    </source>
</evidence>
<dbReference type="EMBL" id="JAOYOD010000001">
    <property type="protein sequence ID" value="MCV9385555.1"/>
    <property type="molecule type" value="Genomic_DNA"/>
</dbReference>
<evidence type="ECO:0000256" key="9">
    <source>
        <dbReference type="HAMAP-Rule" id="MF_01227"/>
    </source>
</evidence>
<feature type="binding site" evidence="9">
    <location>
        <position position="15"/>
    </location>
    <ligand>
        <name>UTP</name>
        <dbReference type="ChEBI" id="CHEBI:46398"/>
    </ligand>
</feature>
<feature type="binding site" evidence="9">
    <location>
        <begin position="190"/>
        <end position="195"/>
    </location>
    <ligand>
        <name>CTP</name>
        <dbReference type="ChEBI" id="CHEBI:37563"/>
        <note>allosteric inhibitor</note>
    </ligand>
</feature>
<keyword evidence="6 9" id="KW-0315">Glutamine amidotransferase</keyword>
<comment type="catalytic activity">
    <reaction evidence="8 9">
        <text>UTP + L-glutamine + ATP + H2O = CTP + L-glutamate + ADP + phosphate + 2 H(+)</text>
        <dbReference type="Rhea" id="RHEA:26426"/>
        <dbReference type="ChEBI" id="CHEBI:15377"/>
        <dbReference type="ChEBI" id="CHEBI:15378"/>
        <dbReference type="ChEBI" id="CHEBI:29985"/>
        <dbReference type="ChEBI" id="CHEBI:30616"/>
        <dbReference type="ChEBI" id="CHEBI:37563"/>
        <dbReference type="ChEBI" id="CHEBI:43474"/>
        <dbReference type="ChEBI" id="CHEBI:46398"/>
        <dbReference type="ChEBI" id="CHEBI:58359"/>
        <dbReference type="ChEBI" id="CHEBI:456216"/>
        <dbReference type="EC" id="6.3.4.2"/>
    </reaction>
</comment>
<feature type="binding site" evidence="9">
    <location>
        <position position="226"/>
    </location>
    <ligand>
        <name>UTP</name>
        <dbReference type="ChEBI" id="CHEBI:46398"/>
    </ligand>
</feature>
<dbReference type="PANTHER" id="PTHR11550">
    <property type="entry name" value="CTP SYNTHASE"/>
    <property type="match status" value="1"/>
</dbReference>
<dbReference type="PROSITE" id="PS51273">
    <property type="entry name" value="GATASE_TYPE_1"/>
    <property type="match status" value="1"/>
</dbReference>
<organism evidence="12 13">
    <name type="scientific">Reichenbachiella ulvae</name>
    <dbReference type="NCBI Taxonomy" id="2980104"/>
    <lineage>
        <taxon>Bacteria</taxon>
        <taxon>Pseudomonadati</taxon>
        <taxon>Bacteroidota</taxon>
        <taxon>Cytophagia</taxon>
        <taxon>Cytophagales</taxon>
        <taxon>Reichenbachiellaceae</taxon>
        <taxon>Reichenbachiella</taxon>
    </lineage>
</organism>
<keyword evidence="3 9" id="KW-0436">Ligase</keyword>
<comment type="catalytic activity">
    <reaction evidence="9">
        <text>UTP + NH4(+) + ATP = CTP + ADP + phosphate + 2 H(+)</text>
        <dbReference type="Rhea" id="RHEA:16597"/>
        <dbReference type="ChEBI" id="CHEBI:15378"/>
        <dbReference type="ChEBI" id="CHEBI:28938"/>
        <dbReference type="ChEBI" id="CHEBI:30616"/>
        <dbReference type="ChEBI" id="CHEBI:37563"/>
        <dbReference type="ChEBI" id="CHEBI:43474"/>
        <dbReference type="ChEBI" id="CHEBI:46398"/>
        <dbReference type="ChEBI" id="CHEBI:456216"/>
    </reaction>
</comment>
<comment type="function">
    <text evidence="9">Catalyzes the ATP-dependent amination of UTP to CTP with either L-glutamine or ammonia as the source of nitrogen. Regulates intracellular CTP levels through interactions with the four ribonucleotide triphosphates.</text>
</comment>
<reference evidence="12 13" key="1">
    <citation type="submission" date="2022-10" db="EMBL/GenBank/DDBJ databases">
        <title>Comparative genomics and taxonomic characterization of three novel marine species of genus Reichenbachiella exhibiting antioxidant and polysaccharide degradation activities.</title>
        <authorList>
            <person name="Muhammad N."/>
            <person name="Lee Y.-J."/>
            <person name="Ko J."/>
            <person name="Kim S.-G."/>
        </authorList>
    </citation>
    <scope>NUCLEOTIDE SEQUENCE [LARGE SCALE GENOMIC DNA]</scope>
    <source>
        <strain evidence="12 13">ABR2-5</strain>
    </source>
</reference>
<feature type="active site" evidence="9">
    <location>
        <position position="511"/>
    </location>
</feature>
<evidence type="ECO:0000256" key="1">
    <source>
        <dbReference type="ARBA" id="ARBA00005171"/>
    </source>
</evidence>
<dbReference type="SUPFAM" id="SSF52317">
    <property type="entry name" value="Class I glutamine amidotransferase-like"/>
    <property type="match status" value="1"/>
</dbReference>
<comment type="subunit">
    <text evidence="9">Homotetramer.</text>
</comment>
<comment type="caution">
    <text evidence="12">The sequence shown here is derived from an EMBL/GenBank/DDBJ whole genome shotgun (WGS) entry which is preliminary data.</text>
</comment>
<evidence type="ECO:0000256" key="5">
    <source>
        <dbReference type="ARBA" id="ARBA00022840"/>
    </source>
</evidence>
<dbReference type="Pfam" id="PF00117">
    <property type="entry name" value="GATase"/>
    <property type="match status" value="1"/>
</dbReference>
<feature type="region of interest" description="Amidoligase domain" evidence="9">
    <location>
        <begin position="1"/>
        <end position="269"/>
    </location>
</feature>
<evidence type="ECO:0000256" key="3">
    <source>
        <dbReference type="ARBA" id="ARBA00022598"/>
    </source>
</evidence>
<dbReference type="Gene3D" id="3.40.50.300">
    <property type="entry name" value="P-loop containing nucleotide triphosphate hydrolases"/>
    <property type="match status" value="1"/>
</dbReference>
<feature type="binding site" evidence="9">
    <location>
        <position position="357"/>
    </location>
    <ligand>
        <name>L-glutamine</name>
        <dbReference type="ChEBI" id="CHEBI:58359"/>
    </ligand>
</feature>
<evidence type="ECO:0000259" key="11">
    <source>
        <dbReference type="Pfam" id="PF06418"/>
    </source>
</evidence>
<proteinExistence type="inferred from homology"/>
<keyword evidence="4 9" id="KW-0547">Nucleotide-binding</keyword>
<gene>
    <name evidence="9" type="primary">pyrG</name>
    <name evidence="12" type="ORF">N7U62_02720</name>
</gene>
<keyword evidence="5 9" id="KW-0067">ATP-binding</keyword>
<dbReference type="Proteomes" id="UP001300692">
    <property type="component" value="Unassembled WGS sequence"/>
</dbReference>
<dbReference type="EC" id="6.3.4.2" evidence="9"/>
<feature type="binding site" evidence="9">
    <location>
        <position position="73"/>
    </location>
    <ligand>
        <name>Mg(2+)</name>
        <dbReference type="ChEBI" id="CHEBI:18420"/>
    </ligand>
</feature>
<feature type="domain" description="Glutamine amidotransferase" evidence="10">
    <location>
        <begin position="305"/>
        <end position="528"/>
    </location>
</feature>
<evidence type="ECO:0000256" key="6">
    <source>
        <dbReference type="ARBA" id="ARBA00022962"/>
    </source>
</evidence>
<evidence type="ECO:0000256" key="2">
    <source>
        <dbReference type="ARBA" id="ARBA00007533"/>
    </source>
</evidence>
<comment type="pathway">
    <text evidence="1 9">Pyrimidine metabolism; CTP biosynthesis via de novo pathway; CTP from UDP: step 2/2.</text>
</comment>
<comment type="activity regulation">
    <text evidence="9">Allosterically activated by GTP, when glutamine is the substrate; GTP has no effect on the reaction when ammonia is the substrate. The allosteric effector GTP functions by stabilizing the protein conformation that binds the tetrahedral intermediate(s) formed during glutamine hydrolysis. Inhibited by the product CTP, via allosteric rather than competitive inhibition.</text>
</comment>
<evidence type="ECO:0000259" key="10">
    <source>
        <dbReference type="Pfam" id="PF00117"/>
    </source>
</evidence>
<protein>
    <recommendedName>
        <fullName evidence="9">CTP synthase</fullName>
        <ecNumber evidence="9">6.3.4.2</ecNumber>
    </recommendedName>
    <alternativeName>
        <fullName evidence="9">Cytidine 5'-triphosphate synthase</fullName>
    </alternativeName>
    <alternativeName>
        <fullName evidence="9">Cytidine triphosphate synthetase</fullName>
        <shortName evidence="9">CTP synthetase</shortName>
        <shortName evidence="9">CTPS</shortName>
    </alternativeName>
    <alternativeName>
        <fullName evidence="9">UTP--ammonia ligase</fullName>
    </alternativeName>
</protein>
<dbReference type="RefSeq" id="WP_264136340.1">
    <property type="nucleotide sequence ID" value="NZ_JAOYOD010000001.1"/>
</dbReference>
<feature type="binding site" evidence="9">
    <location>
        <position position="143"/>
    </location>
    <ligand>
        <name>Mg(2+)</name>
        <dbReference type="ChEBI" id="CHEBI:18420"/>
    </ligand>
</feature>
<evidence type="ECO:0000313" key="13">
    <source>
        <dbReference type="Proteomes" id="UP001300692"/>
    </source>
</evidence>
<keyword evidence="9" id="KW-0460">Magnesium</keyword>
<dbReference type="CDD" id="cd03113">
    <property type="entry name" value="CTPS_N"/>
    <property type="match status" value="1"/>
</dbReference>
<evidence type="ECO:0000256" key="4">
    <source>
        <dbReference type="ARBA" id="ARBA00022741"/>
    </source>
</evidence>
<feature type="binding site" evidence="9">
    <location>
        <begin position="150"/>
        <end position="152"/>
    </location>
    <ligand>
        <name>CTP</name>
        <dbReference type="ChEBI" id="CHEBI:37563"/>
        <note>allosteric inhibitor</note>
    </ligand>
</feature>
<sequence length="543" mass="61323">MTSTKYIFVTGGVTSSLGKGIISASLAKLLQARGFSVTIQKFDPYINVDPGTLNPYEHGECYVTDDGAETDLDLGHYERFLNVPTSQANNVTTGRIYYNVIKKEREGEFLGKTVQVVPHITDEIKNSIYKLGETDKFDFVITELGGCVGDIESLPFIEAVRQARFELGPTNSLNIHLTLIPYLNAAGELKTKPTQHSVKQLLEAGIQPDILVCRSEHHLPHDLRKKIALFCNVPQNCVIEARDAESIYDVPLLMRKEKLDERVLSRMKFSYKKEPGLEHWKEFLGRLKNPTDEVRLALVGKYVELQDAYKSISEAFVHAGAANECKVKVTWISSEEIEEENTEKLLANVHGVLVAPGFGERGIEGKIKAIQYVRENDIPFFGICLGMQCASVEFARNVLKLDAHSKEMKPDTKHPVIDLMEDQKNLTEMGGTMRLGAYDCQIKKGTKAFQTYGSTKISERHRHRYEFNNKYIEDFEKHGMLASGLNPKTGLVEIIELKDHRWFVGSQFHPELKSTVLNPHPLFVKFVKAALQYKRDITSDNRS</sequence>
<comment type="similarity">
    <text evidence="2 9">Belongs to the CTP synthase family.</text>
</comment>
<keyword evidence="13" id="KW-1185">Reference proteome</keyword>
<dbReference type="GO" id="GO:0003883">
    <property type="term" value="F:CTP synthase activity"/>
    <property type="evidence" value="ECO:0007669"/>
    <property type="project" value="UniProtKB-EC"/>
</dbReference>
<feature type="binding site" evidence="9">
    <location>
        <position position="407"/>
    </location>
    <ligand>
        <name>L-glutamine</name>
        <dbReference type="ChEBI" id="CHEBI:58359"/>
    </ligand>
</feature>
<keyword evidence="7 9" id="KW-0665">Pyrimidine biosynthesis</keyword>
<comment type="catalytic activity">
    <reaction evidence="9">
        <text>L-glutamine + H2O = L-glutamate + NH4(+)</text>
        <dbReference type="Rhea" id="RHEA:15889"/>
        <dbReference type="ChEBI" id="CHEBI:15377"/>
        <dbReference type="ChEBI" id="CHEBI:28938"/>
        <dbReference type="ChEBI" id="CHEBI:29985"/>
        <dbReference type="ChEBI" id="CHEBI:58359"/>
    </reaction>
</comment>
<keyword evidence="9" id="KW-0479">Metal-binding</keyword>
<feature type="binding site" evidence="9">
    <location>
        <begin position="16"/>
        <end position="21"/>
    </location>
    <ligand>
        <name>ATP</name>
        <dbReference type="ChEBI" id="CHEBI:30616"/>
    </ligand>
</feature>
<feature type="binding site" evidence="9">
    <location>
        <begin position="385"/>
        <end position="388"/>
    </location>
    <ligand>
        <name>L-glutamine</name>
        <dbReference type="ChEBI" id="CHEBI:58359"/>
    </ligand>
</feature>
<dbReference type="InterPro" id="IPR027417">
    <property type="entry name" value="P-loop_NTPase"/>
</dbReference>
<accession>A0ABT3CPC3</accession>
<feature type="binding site" evidence="9">
    <location>
        <begin position="190"/>
        <end position="195"/>
    </location>
    <ligand>
        <name>UTP</name>
        <dbReference type="ChEBI" id="CHEBI:46398"/>
    </ligand>
</feature>